<dbReference type="GeneTree" id="ENSGT00910000147223"/>
<evidence type="ECO:0000313" key="1">
    <source>
        <dbReference type="Ensembl" id="ENSPSNP00000016089.1"/>
    </source>
</evidence>
<dbReference type="Proteomes" id="UP000694554">
    <property type="component" value="Chromosome 16"/>
</dbReference>
<reference evidence="1" key="1">
    <citation type="submission" date="2019-08" db="EMBL/GenBank/DDBJ databases">
        <title>Phocoena sinus (Vaquita) genome, mPhoSin1, primary haplotype.</title>
        <authorList>
            <person name="Morin P."/>
            <person name="Mountcastle J."/>
            <person name="Fungtammasan C."/>
            <person name="Rhie A."/>
            <person name="Rojas-Bracho L."/>
            <person name="Smith C.R."/>
            <person name="Taylor B.L."/>
            <person name="Gulland F.M.D."/>
            <person name="Musser W."/>
            <person name="Houck M."/>
            <person name="Haase B."/>
            <person name="Paez S."/>
            <person name="Howe K."/>
            <person name="Torrance J."/>
            <person name="Formenti G."/>
            <person name="Phillippy A."/>
            <person name="Ryder O."/>
            <person name="Jarvis E.D."/>
            <person name="Fedrigo O."/>
        </authorList>
    </citation>
    <scope>NUCLEOTIDE SEQUENCE [LARGE SCALE GENOMIC DNA]</scope>
</reference>
<keyword evidence="2" id="KW-1185">Reference proteome</keyword>
<reference evidence="1" key="3">
    <citation type="submission" date="2025-09" db="UniProtKB">
        <authorList>
            <consortium name="Ensembl"/>
        </authorList>
    </citation>
    <scope>IDENTIFICATION</scope>
</reference>
<proteinExistence type="predicted"/>
<protein>
    <submittedName>
        <fullName evidence="1">Uncharacterized protein</fullName>
    </submittedName>
</protein>
<evidence type="ECO:0000313" key="2">
    <source>
        <dbReference type="Proteomes" id="UP000694554"/>
    </source>
</evidence>
<dbReference type="AlphaFoldDB" id="A0A8C9CD13"/>
<dbReference type="Ensembl" id="ENSPSNT00000018157.1">
    <property type="protein sequence ID" value="ENSPSNP00000016089.1"/>
    <property type="gene ID" value="ENSPSNG00000011876.1"/>
</dbReference>
<name>A0A8C9CD13_PHOSS</name>
<reference evidence="1" key="2">
    <citation type="submission" date="2025-08" db="UniProtKB">
        <authorList>
            <consortium name="Ensembl"/>
        </authorList>
    </citation>
    <scope>IDENTIFICATION</scope>
</reference>
<sequence length="170" mass="18938">MILAGPEVLAILPQPLPCSLHYSPPGGGGRQASLSKALSGSWGPPSVDCRLLPSSLTVPLGPRPPPLSSEDYAENGPLGLLRTLSICTLQVDLIYLFCEKEETENILFFAGTQSCTQIKKDDNNRNHSLRTYKDTPRRFRIHERTKLRAWESQWPQGIFLARFPLVDLKI</sequence>
<organism evidence="1 2">
    <name type="scientific">Phocoena sinus</name>
    <name type="common">Vaquita</name>
    <dbReference type="NCBI Taxonomy" id="42100"/>
    <lineage>
        <taxon>Eukaryota</taxon>
        <taxon>Metazoa</taxon>
        <taxon>Chordata</taxon>
        <taxon>Craniata</taxon>
        <taxon>Vertebrata</taxon>
        <taxon>Euteleostomi</taxon>
        <taxon>Mammalia</taxon>
        <taxon>Eutheria</taxon>
        <taxon>Laurasiatheria</taxon>
        <taxon>Artiodactyla</taxon>
        <taxon>Whippomorpha</taxon>
        <taxon>Cetacea</taxon>
        <taxon>Odontoceti</taxon>
        <taxon>Phocoenidae</taxon>
        <taxon>Phocoena</taxon>
    </lineage>
</organism>
<accession>A0A8C9CD13</accession>